<dbReference type="OrthoDB" id="9939971at2"/>
<feature type="transmembrane region" description="Helical" evidence="1">
    <location>
        <begin position="32"/>
        <end position="51"/>
    </location>
</feature>
<evidence type="ECO:0000256" key="1">
    <source>
        <dbReference type="SAM" id="Phobius"/>
    </source>
</evidence>
<name>A0A316AAF0_9ACTN</name>
<keyword evidence="1" id="KW-1133">Transmembrane helix</keyword>
<comment type="caution">
    <text evidence="2">The sequence shown here is derived from an EMBL/GenBank/DDBJ whole genome shotgun (WGS) entry which is preliminary data.</text>
</comment>
<evidence type="ECO:0000313" key="3">
    <source>
        <dbReference type="Proteomes" id="UP000245469"/>
    </source>
</evidence>
<sequence>MAIPFFLMAVGSLMIFLGLLNGDITTAHDISKFGGIVLVAIGILASARTAAKRRQDARLVRIQAGLPQSEPLGREGGAHY</sequence>
<proteinExistence type="predicted"/>
<keyword evidence="1" id="KW-0472">Membrane</keyword>
<dbReference type="AlphaFoldDB" id="A0A316AAF0"/>
<protein>
    <submittedName>
        <fullName evidence="2">Uncharacterized protein</fullName>
    </submittedName>
</protein>
<evidence type="ECO:0000313" key="2">
    <source>
        <dbReference type="EMBL" id="PWJ54886.1"/>
    </source>
</evidence>
<reference evidence="2 3" key="1">
    <citation type="submission" date="2018-03" db="EMBL/GenBank/DDBJ databases">
        <title>Genomic Encyclopedia of Archaeal and Bacterial Type Strains, Phase II (KMG-II): from individual species to whole genera.</title>
        <authorList>
            <person name="Goeker M."/>
        </authorList>
    </citation>
    <scope>NUCLEOTIDE SEQUENCE [LARGE SCALE GENOMIC DNA]</scope>
    <source>
        <strain evidence="2 3">DSM 44889</strain>
    </source>
</reference>
<organism evidence="2 3">
    <name type="scientific">Quadrisphaera granulorum</name>
    <dbReference type="NCBI Taxonomy" id="317664"/>
    <lineage>
        <taxon>Bacteria</taxon>
        <taxon>Bacillati</taxon>
        <taxon>Actinomycetota</taxon>
        <taxon>Actinomycetes</taxon>
        <taxon>Kineosporiales</taxon>
        <taxon>Kineosporiaceae</taxon>
        <taxon>Quadrisphaera</taxon>
    </lineage>
</organism>
<dbReference type="RefSeq" id="WP_109773396.1">
    <property type="nucleotide sequence ID" value="NZ_QGDQ01000005.1"/>
</dbReference>
<keyword evidence="1" id="KW-0812">Transmembrane</keyword>
<dbReference type="EMBL" id="QGDQ01000005">
    <property type="protein sequence ID" value="PWJ54886.1"/>
    <property type="molecule type" value="Genomic_DNA"/>
</dbReference>
<dbReference type="Proteomes" id="UP000245469">
    <property type="component" value="Unassembled WGS sequence"/>
</dbReference>
<accession>A0A316AAF0</accession>
<keyword evidence="3" id="KW-1185">Reference proteome</keyword>
<gene>
    <name evidence="2" type="ORF">BXY45_10593</name>
</gene>